<sequence>MSSRKLHISPPFRAEHVGSLIRPKDLFQKRSLIESHGCSLNELAIAEDAAVRHVVKLQQDYIFPRCNLKLCWARGLFFEGVFNKLEGMQFMPERPLSEFKEYMPHIGVMIAAGVPTDKTIYCSGKIKRTQPFYVDQFKFTKSIVPPEDVKNIKMTVCSPSWFHQRHGSDFTYNLNVYKNDDEYFDDLGIAYRAEFKELYELGCRHIQIDDPTFCFFCNDGILEKMKEMGVDPETLLDTYIRAINVTTQDRPDDLVISVHMCRGNFMGAHFTDGGYDRIAKKVFNNLDVDTFYLEYDNERSGDFEPLKDFPTNKALVLGLVTTKTGQMESVDDLKSRVYSAADALCQGNPARSKEDALNQICISTQCGFASVWQGNPITEEDQTKKLELLVEAAKQIWPQ</sequence>
<dbReference type="AlphaFoldDB" id="A0A284R9T0"/>
<feature type="domain" description="Cobalamin-independent methionine synthase MetE C-terminal/archaeal" evidence="1">
    <location>
        <begin position="182"/>
        <end position="394"/>
    </location>
</feature>
<dbReference type="Pfam" id="PF01717">
    <property type="entry name" value="Meth_synt_2"/>
    <property type="match status" value="1"/>
</dbReference>
<keyword evidence="3" id="KW-1185">Reference proteome</keyword>
<accession>A0A284R9T0</accession>
<dbReference type="PANTHER" id="PTHR43844">
    <property type="entry name" value="METHIONINE SYNTHASE"/>
    <property type="match status" value="1"/>
</dbReference>
<name>A0A284R9T0_ARMOS</name>
<dbReference type="GO" id="GO:0008270">
    <property type="term" value="F:zinc ion binding"/>
    <property type="evidence" value="ECO:0007669"/>
    <property type="project" value="InterPro"/>
</dbReference>
<dbReference type="GO" id="GO:0009086">
    <property type="term" value="P:methionine biosynthetic process"/>
    <property type="evidence" value="ECO:0007669"/>
    <property type="project" value="InterPro"/>
</dbReference>
<protein>
    <submittedName>
        <fullName evidence="2">Related to methionine synthase II (Cobalamin-independent)</fullName>
    </submittedName>
</protein>
<dbReference type="STRING" id="47428.A0A284R9T0"/>
<evidence type="ECO:0000313" key="2">
    <source>
        <dbReference type="EMBL" id="SJL05460.1"/>
    </source>
</evidence>
<gene>
    <name evidence="2" type="ORF">ARMOST_08827</name>
</gene>
<proteinExistence type="predicted"/>
<reference evidence="3" key="1">
    <citation type="journal article" date="2017" name="Nat. Ecol. Evol.">
        <title>Genome expansion and lineage-specific genetic innovations in the forest pathogenic fungi Armillaria.</title>
        <authorList>
            <person name="Sipos G."/>
            <person name="Prasanna A.N."/>
            <person name="Walter M.C."/>
            <person name="O'Connor E."/>
            <person name="Balint B."/>
            <person name="Krizsan K."/>
            <person name="Kiss B."/>
            <person name="Hess J."/>
            <person name="Varga T."/>
            <person name="Slot J."/>
            <person name="Riley R."/>
            <person name="Boka B."/>
            <person name="Rigling D."/>
            <person name="Barry K."/>
            <person name="Lee J."/>
            <person name="Mihaltcheva S."/>
            <person name="LaButti K."/>
            <person name="Lipzen A."/>
            <person name="Waldron R."/>
            <person name="Moloney N.M."/>
            <person name="Sperisen C."/>
            <person name="Kredics L."/>
            <person name="Vagvoelgyi C."/>
            <person name="Patrignani A."/>
            <person name="Fitzpatrick D."/>
            <person name="Nagy I."/>
            <person name="Doyle S."/>
            <person name="Anderson J.B."/>
            <person name="Grigoriev I.V."/>
            <person name="Gueldener U."/>
            <person name="Muensterkoetter M."/>
            <person name="Nagy L.G."/>
        </authorList>
    </citation>
    <scope>NUCLEOTIDE SEQUENCE [LARGE SCALE GENOMIC DNA]</scope>
    <source>
        <strain evidence="3">C18/9</strain>
    </source>
</reference>
<dbReference type="GO" id="GO:0003871">
    <property type="term" value="F:5-methyltetrahydropteroyltriglutamate-homocysteine S-methyltransferase activity"/>
    <property type="evidence" value="ECO:0007669"/>
    <property type="project" value="InterPro"/>
</dbReference>
<dbReference type="OrthoDB" id="7772923at2759"/>
<dbReference type="Proteomes" id="UP000219338">
    <property type="component" value="Unassembled WGS sequence"/>
</dbReference>
<dbReference type="InterPro" id="IPR038071">
    <property type="entry name" value="UROD/MetE-like_sf"/>
</dbReference>
<dbReference type="CDD" id="cd03311">
    <property type="entry name" value="CIMS_C_terminal_like"/>
    <property type="match status" value="1"/>
</dbReference>
<dbReference type="Gene3D" id="3.20.20.210">
    <property type="match status" value="1"/>
</dbReference>
<dbReference type="OMA" id="YNRTRFW"/>
<dbReference type="InterPro" id="IPR002629">
    <property type="entry name" value="Met_Synth_C/arc"/>
</dbReference>
<dbReference type="SUPFAM" id="SSF51726">
    <property type="entry name" value="UROD/MetE-like"/>
    <property type="match status" value="1"/>
</dbReference>
<evidence type="ECO:0000313" key="3">
    <source>
        <dbReference type="Proteomes" id="UP000219338"/>
    </source>
</evidence>
<dbReference type="EMBL" id="FUEG01000006">
    <property type="protein sequence ID" value="SJL05460.1"/>
    <property type="molecule type" value="Genomic_DNA"/>
</dbReference>
<dbReference type="PANTHER" id="PTHR43844:SF2">
    <property type="entry name" value="SYNTHASE, VITAMIN-B12 INDEPENDENT, PUTATIVE (AFU_ORTHOLOGUE AFUA_3G12060)-RELATED"/>
    <property type="match status" value="1"/>
</dbReference>
<evidence type="ECO:0000259" key="1">
    <source>
        <dbReference type="Pfam" id="PF01717"/>
    </source>
</evidence>
<organism evidence="2 3">
    <name type="scientific">Armillaria ostoyae</name>
    <name type="common">Armillaria root rot fungus</name>
    <dbReference type="NCBI Taxonomy" id="47428"/>
    <lineage>
        <taxon>Eukaryota</taxon>
        <taxon>Fungi</taxon>
        <taxon>Dikarya</taxon>
        <taxon>Basidiomycota</taxon>
        <taxon>Agaricomycotina</taxon>
        <taxon>Agaricomycetes</taxon>
        <taxon>Agaricomycetidae</taxon>
        <taxon>Agaricales</taxon>
        <taxon>Marasmiineae</taxon>
        <taxon>Physalacriaceae</taxon>
        <taxon>Armillaria</taxon>
    </lineage>
</organism>